<dbReference type="EMBL" id="LGUA01001917">
    <property type="protein sequence ID" value="OAX77915.1"/>
    <property type="molecule type" value="Genomic_DNA"/>
</dbReference>
<keyword evidence="2" id="KW-1185">Reference proteome</keyword>
<sequence>MFRKPDVQIATGHGFEVFANLILLLNSELNFQKEISQSLKFRGAQYIRKLLDVIADSARRERDHCGMVTRTIALSSKVFWPTWNTKDQIIKDPLLLQLGLHNQCSIMALKYSLIFSGLKKSTYETGDQERQGVTLRSMLKYLEFQENILHLEKVLILAMGYVLMQNKYYSTTDG</sequence>
<evidence type="ECO:0000313" key="1">
    <source>
        <dbReference type="EMBL" id="OAX77915.1"/>
    </source>
</evidence>
<comment type="caution">
    <text evidence="1">The sequence shown here is derived from an EMBL/GenBank/DDBJ whole genome shotgun (WGS) entry which is preliminary data.</text>
</comment>
<protein>
    <submittedName>
        <fullName evidence="1">Uncharacterized protein</fullName>
    </submittedName>
</protein>
<organism evidence="1 2">
    <name type="scientific">Emergomyces africanus</name>
    <dbReference type="NCBI Taxonomy" id="1955775"/>
    <lineage>
        <taxon>Eukaryota</taxon>
        <taxon>Fungi</taxon>
        <taxon>Dikarya</taxon>
        <taxon>Ascomycota</taxon>
        <taxon>Pezizomycotina</taxon>
        <taxon>Eurotiomycetes</taxon>
        <taxon>Eurotiomycetidae</taxon>
        <taxon>Onygenales</taxon>
        <taxon>Ajellomycetaceae</taxon>
        <taxon>Emergomyces</taxon>
    </lineage>
</organism>
<reference evidence="1 2" key="1">
    <citation type="submission" date="2015-07" db="EMBL/GenBank/DDBJ databases">
        <title>Emmonsia species relationships and genome sequence.</title>
        <authorList>
            <person name="Cuomo C.A."/>
            <person name="Schwartz I.S."/>
            <person name="Kenyon C."/>
            <person name="de Hoog G.S."/>
            <person name="Govender N.P."/>
            <person name="Botha A."/>
            <person name="Moreno L."/>
            <person name="de Vries M."/>
            <person name="Munoz J.F."/>
            <person name="Stielow J.B."/>
        </authorList>
    </citation>
    <scope>NUCLEOTIDE SEQUENCE [LARGE SCALE GENOMIC DNA]</scope>
    <source>
        <strain evidence="1 2">CBS 136260</strain>
    </source>
</reference>
<gene>
    <name evidence="1" type="ORF">ACJ72_07779</name>
</gene>
<accession>A0A1B7NM91</accession>
<dbReference type="AlphaFoldDB" id="A0A1B7NM91"/>
<evidence type="ECO:0000313" key="2">
    <source>
        <dbReference type="Proteomes" id="UP000091918"/>
    </source>
</evidence>
<dbReference type="Proteomes" id="UP000091918">
    <property type="component" value="Unassembled WGS sequence"/>
</dbReference>
<proteinExistence type="predicted"/>
<name>A0A1B7NM91_9EURO</name>